<dbReference type="Proteomes" id="UP000515344">
    <property type="component" value="Chromosome"/>
</dbReference>
<keyword evidence="1" id="KW-1133">Transmembrane helix</keyword>
<reference evidence="3" key="1">
    <citation type="submission" date="2020-08" db="EMBL/GenBank/DDBJ databases">
        <title>Lacibacter sp. S13-6-6 genome sequencing.</title>
        <authorList>
            <person name="Jin L."/>
        </authorList>
    </citation>
    <scope>NUCLEOTIDE SEQUENCE [LARGE SCALE GENOMIC DNA]</scope>
    <source>
        <strain evidence="3">S13-6-6</strain>
    </source>
</reference>
<evidence type="ECO:0000313" key="3">
    <source>
        <dbReference type="Proteomes" id="UP000515344"/>
    </source>
</evidence>
<accession>A0A7G5XGM7</accession>
<keyword evidence="3" id="KW-1185">Reference proteome</keyword>
<dbReference type="RefSeq" id="WP_182802985.1">
    <property type="nucleotide sequence ID" value="NZ_CP060007.1"/>
</dbReference>
<evidence type="ECO:0000256" key="1">
    <source>
        <dbReference type="SAM" id="Phobius"/>
    </source>
</evidence>
<name>A0A7G5XGM7_9BACT</name>
<dbReference type="AlphaFoldDB" id="A0A7G5XGM7"/>
<gene>
    <name evidence="2" type="ORF">H4075_00085</name>
</gene>
<keyword evidence="1" id="KW-0812">Transmembrane</keyword>
<dbReference type="EMBL" id="CP060007">
    <property type="protein sequence ID" value="QNA44630.1"/>
    <property type="molecule type" value="Genomic_DNA"/>
</dbReference>
<organism evidence="2 3">
    <name type="scientific">Lacibacter sediminis</name>
    <dbReference type="NCBI Taxonomy" id="2760713"/>
    <lineage>
        <taxon>Bacteria</taxon>
        <taxon>Pseudomonadati</taxon>
        <taxon>Bacteroidota</taxon>
        <taxon>Chitinophagia</taxon>
        <taxon>Chitinophagales</taxon>
        <taxon>Chitinophagaceae</taxon>
        <taxon>Lacibacter</taxon>
    </lineage>
</organism>
<sequence length="64" mass="7517">MLVIKLLQFVFDPQAFTGFYFTVMGVILLVMEVCFWLGGGGIIGWFKHRSFETEYEMLKSMEHF</sequence>
<dbReference type="KEGG" id="lacs:H4075_00085"/>
<feature type="transmembrane region" description="Helical" evidence="1">
    <location>
        <begin position="20"/>
        <end position="46"/>
    </location>
</feature>
<protein>
    <submittedName>
        <fullName evidence="2">Uncharacterized protein</fullName>
    </submittedName>
</protein>
<proteinExistence type="predicted"/>
<evidence type="ECO:0000313" key="2">
    <source>
        <dbReference type="EMBL" id="QNA44630.1"/>
    </source>
</evidence>
<keyword evidence="1" id="KW-0472">Membrane</keyword>